<dbReference type="EMBL" id="LGSS01000006">
    <property type="protein sequence ID" value="KNF08554.1"/>
    <property type="molecule type" value="Genomic_DNA"/>
</dbReference>
<accession>A0A0L0WAK3</accession>
<dbReference type="RefSeq" id="WP_050355076.1">
    <property type="nucleotide sequence ID" value="NZ_LGSS01000006.1"/>
</dbReference>
<dbReference type="PATRIC" id="fig|1503.3.peg.2835"/>
<comment type="caution">
    <text evidence="1">The sequence shown here is derived from an EMBL/GenBank/DDBJ whole genome shotgun (WGS) entry which is preliminary data.</text>
</comment>
<keyword evidence="2" id="KW-1185">Reference proteome</keyword>
<dbReference type="OrthoDB" id="9767864at2"/>
<dbReference type="AlphaFoldDB" id="A0A0L0WAK3"/>
<proteinExistence type="predicted"/>
<evidence type="ECO:0000313" key="1">
    <source>
        <dbReference type="EMBL" id="KNF08554.1"/>
    </source>
</evidence>
<protein>
    <submittedName>
        <fullName evidence="1">Phage tail sheath protein FI</fullName>
    </submittedName>
</protein>
<reference evidence="2" key="1">
    <citation type="submission" date="2015-07" db="EMBL/GenBank/DDBJ databases">
        <title>Draft genome sequence of the purine-degrading Gottschalkia purinilyticum DSM 1384 (formerly Clostridium purinilyticum).</title>
        <authorList>
            <person name="Poehlein A."/>
            <person name="Schiel-Bengelsdorf B."/>
            <person name="Bengelsdorf F.R."/>
            <person name="Daniel R."/>
            <person name="Duerre P."/>
        </authorList>
    </citation>
    <scope>NUCLEOTIDE SEQUENCE [LARGE SCALE GENOMIC DNA]</scope>
    <source>
        <strain evidence="2">DSM 1384</strain>
    </source>
</reference>
<evidence type="ECO:0000313" key="2">
    <source>
        <dbReference type="Proteomes" id="UP000037267"/>
    </source>
</evidence>
<gene>
    <name evidence="1" type="ORF">CLPU_6c00400</name>
</gene>
<organism evidence="1 2">
    <name type="scientific">Gottschalkia purinilytica</name>
    <name type="common">Clostridium purinilyticum</name>
    <dbReference type="NCBI Taxonomy" id="1503"/>
    <lineage>
        <taxon>Bacteria</taxon>
        <taxon>Bacillati</taxon>
        <taxon>Bacillota</taxon>
        <taxon>Tissierellia</taxon>
        <taxon>Tissierellales</taxon>
        <taxon>Gottschalkiaceae</taxon>
        <taxon>Gottschalkia</taxon>
    </lineage>
</organism>
<dbReference type="Proteomes" id="UP000037267">
    <property type="component" value="Unassembled WGS sequence"/>
</dbReference>
<sequence length="480" mass="54048">MNYRHGAYGEIIPSREKILYSKGGIPVYIGTAPVQRVHNSSDMVNKPILIKNYDEATNFLGCMTSDNFDDFTLSAVAYAHFKNKVKPIGPIVVINVLDPSKHRKKTSEKASITLINGKGYIEEYAVIETVKIEGKERNVDYKLKYTIDGKIEIISIEDKLESPFEVSYTKVDATLVTDDDIIGAYNFETETRTGISCVQTIYDELNIVPAILSAPGWNHKPKVARSLESACHKIGGHWDAICVTDIEPSLKTLDDAIKWKQDQQYNSIRNKPCFPKVKIEDREIWLSILAIVRMQQTDYTNDGIPYETPSNKQIDASGLILGKREIKINAEQGNKLNEVGITTAIFWGGKWVLWGPHMGNYEYGVTSKPEEVFDVNIRTNIYLTNDFQLRNAELVDTPIARNDIDDILNTEQLRLNSLKSEGKILYGNIEFIPDNNPTNDLINGNFVFDTQVTNTPPGKSLTNRVQYTTEGFETFAGGEE</sequence>
<dbReference type="STRING" id="1503.CLPU_6c00400"/>
<name>A0A0L0WAK3_GOTPU</name>